<feature type="signal peptide" evidence="1">
    <location>
        <begin position="1"/>
        <end position="25"/>
    </location>
</feature>
<accession>A0A820R6Z4</accession>
<reference evidence="2" key="1">
    <citation type="submission" date="2021-02" db="EMBL/GenBank/DDBJ databases">
        <authorList>
            <person name="Nowell W R."/>
        </authorList>
    </citation>
    <scope>NUCLEOTIDE SEQUENCE</scope>
</reference>
<feature type="non-terminal residue" evidence="2">
    <location>
        <position position="1"/>
    </location>
</feature>
<dbReference type="SUPFAM" id="SSF51161">
    <property type="entry name" value="Trimeric LpxA-like enzymes"/>
    <property type="match status" value="1"/>
</dbReference>
<proteinExistence type="predicted"/>
<evidence type="ECO:0000256" key="1">
    <source>
        <dbReference type="SAM" id="SignalP"/>
    </source>
</evidence>
<comment type="caution">
    <text evidence="2">The sequence shown here is derived from an EMBL/GenBank/DDBJ whole genome shotgun (WGS) entry which is preliminary data.</text>
</comment>
<dbReference type="Proteomes" id="UP000663881">
    <property type="component" value="Unassembled WGS sequence"/>
</dbReference>
<gene>
    <name evidence="2" type="ORF">OKA104_LOCUS53376</name>
</gene>
<keyword evidence="1" id="KW-0732">Signal</keyword>
<sequence length="156" mass="17507">WTLWSILGCFISVLLLKFIVGSCTAGETYQVASWSYLHKLWLRQLIVSSFHHAWLLPNSYDHIYPIALRWLGAHIEDNVKISEIHTFLSYPTNLLHFERGVTTFGSVLLVPTELTLSGDHCVDYITLGSYTNLGNGCSILPGSHLASETMIGNLTR</sequence>
<dbReference type="EMBL" id="CAJOAY010033118">
    <property type="protein sequence ID" value="CAF4436503.1"/>
    <property type="molecule type" value="Genomic_DNA"/>
</dbReference>
<feature type="non-terminal residue" evidence="2">
    <location>
        <position position="156"/>
    </location>
</feature>
<feature type="chain" id="PRO_5032956922" evidence="1">
    <location>
        <begin position="26"/>
        <end position="156"/>
    </location>
</feature>
<protein>
    <submittedName>
        <fullName evidence="2">Uncharacterized protein</fullName>
    </submittedName>
</protein>
<organism evidence="2 3">
    <name type="scientific">Adineta steineri</name>
    <dbReference type="NCBI Taxonomy" id="433720"/>
    <lineage>
        <taxon>Eukaryota</taxon>
        <taxon>Metazoa</taxon>
        <taxon>Spiralia</taxon>
        <taxon>Gnathifera</taxon>
        <taxon>Rotifera</taxon>
        <taxon>Eurotatoria</taxon>
        <taxon>Bdelloidea</taxon>
        <taxon>Adinetida</taxon>
        <taxon>Adinetidae</taxon>
        <taxon>Adineta</taxon>
    </lineage>
</organism>
<dbReference type="InterPro" id="IPR011004">
    <property type="entry name" value="Trimer_LpxA-like_sf"/>
</dbReference>
<dbReference type="AlphaFoldDB" id="A0A820R6Z4"/>
<evidence type="ECO:0000313" key="3">
    <source>
        <dbReference type="Proteomes" id="UP000663881"/>
    </source>
</evidence>
<evidence type="ECO:0000313" key="2">
    <source>
        <dbReference type="EMBL" id="CAF4436503.1"/>
    </source>
</evidence>
<name>A0A820R6Z4_9BILA</name>